<organism evidence="4 5">
    <name type="scientific">Labrys miyagiensis</name>
    <dbReference type="NCBI Taxonomy" id="346912"/>
    <lineage>
        <taxon>Bacteria</taxon>
        <taxon>Pseudomonadati</taxon>
        <taxon>Pseudomonadota</taxon>
        <taxon>Alphaproteobacteria</taxon>
        <taxon>Hyphomicrobiales</taxon>
        <taxon>Xanthobacteraceae</taxon>
        <taxon>Labrys</taxon>
    </lineage>
</organism>
<dbReference type="PANTHER" id="PTHR43249:SF1">
    <property type="entry name" value="D-GLUCOSIDE 3-DEHYDROGENASE"/>
    <property type="match status" value="1"/>
</dbReference>
<feature type="compositionally biased region" description="Basic and acidic residues" evidence="1">
    <location>
        <begin position="346"/>
        <end position="362"/>
    </location>
</feature>
<dbReference type="Pfam" id="PF22725">
    <property type="entry name" value="GFO_IDH_MocA_C3"/>
    <property type="match status" value="1"/>
</dbReference>
<proteinExistence type="predicted"/>
<gene>
    <name evidence="4" type="ORF">GCM10007874_64170</name>
</gene>
<feature type="domain" description="GFO/IDH/MocA-like oxidoreductase" evidence="3">
    <location>
        <begin position="133"/>
        <end position="249"/>
    </location>
</feature>
<evidence type="ECO:0000313" key="5">
    <source>
        <dbReference type="Proteomes" id="UP001156882"/>
    </source>
</evidence>
<protein>
    <submittedName>
        <fullName evidence="4">Oxidoreductase</fullName>
    </submittedName>
</protein>
<comment type="caution">
    <text evidence="4">The sequence shown here is derived from an EMBL/GenBank/DDBJ whole genome shotgun (WGS) entry which is preliminary data.</text>
</comment>
<dbReference type="Gene3D" id="3.40.50.720">
    <property type="entry name" value="NAD(P)-binding Rossmann-like Domain"/>
    <property type="match status" value="1"/>
</dbReference>
<name>A0ABQ6CSN8_9HYPH</name>
<dbReference type="PANTHER" id="PTHR43249">
    <property type="entry name" value="UDP-N-ACETYL-2-AMINO-2-DEOXY-D-GLUCURONATE OXIDASE"/>
    <property type="match status" value="1"/>
</dbReference>
<dbReference type="Pfam" id="PF01408">
    <property type="entry name" value="GFO_IDH_MocA"/>
    <property type="match status" value="1"/>
</dbReference>
<keyword evidence="5" id="KW-1185">Reference proteome</keyword>
<evidence type="ECO:0000259" key="2">
    <source>
        <dbReference type="Pfam" id="PF01408"/>
    </source>
</evidence>
<dbReference type="InterPro" id="IPR036291">
    <property type="entry name" value="NAD(P)-bd_dom_sf"/>
</dbReference>
<reference evidence="5" key="1">
    <citation type="journal article" date="2019" name="Int. J. Syst. Evol. Microbiol.">
        <title>The Global Catalogue of Microorganisms (GCM) 10K type strain sequencing project: providing services to taxonomists for standard genome sequencing and annotation.</title>
        <authorList>
            <consortium name="The Broad Institute Genomics Platform"/>
            <consortium name="The Broad Institute Genome Sequencing Center for Infectious Disease"/>
            <person name="Wu L."/>
            <person name="Ma J."/>
        </authorList>
    </citation>
    <scope>NUCLEOTIDE SEQUENCE [LARGE SCALE GENOMIC DNA]</scope>
    <source>
        <strain evidence="5">NBRC 101365</strain>
    </source>
</reference>
<dbReference type="EMBL" id="BSPC01000071">
    <property type="protein sequence ID" value="GLS23396.1"/>
    <property type="molecule type" value="Genomic_DNA"/>
</dbReference>
<dbReference type="Proteomes" id="UP001156882">
    <property type="component" value="Unassembled WGS sequence"/>
</dbReference>
<dbReference type="SUPFAM" id="SSF51735">
    <property type="entry name" value="NAD(P)-binding Rossmann-fold domains"/>
    <property type="match status" value="1"/>
</dbReference>
<sequence length="362" mass="39781">MSEIKSIAVVGLNVGRNHIVEGIVPRPERWRLAAVCDLNSERLDAVAEEFGVPARTGSFDELLAREDIDVIDLGTPPATHVDLTMKALAAGKHVVCEKPLAGSIADVDQLAEAERKSGRLLMPVFQYRYGDGVQKARRIIDAGIAGKPYLGTVETHWKRTPAYYEVKWRGKWATELGGVLMTHAIHQHDMLNYLMGPVAKLFARATTRVNAIEVEDCVAASLEMESGALVALSATLGSQNEISRLRLMFENVTFESGGEVYSPGDEPWQILPANDEVAAKIEALLKDYKPVGRRYLGQLDAFHEALHGRAPNPVTVADARRSLELATAFYHSAETGRDVALPLGPDHPKYRGWRPDEKEAAE</sequence>
<evidence type="ECO:0000313" key="4">
    <source>
        <dbReference type="EMBL" id="GLS23396.1"/>
    </source>
</evidence>
<feature type="region of interest" description="Disordered" evidence="1">
    <location>
        <begin position="340"/>
        <end position="362"/>
    </location>
</feature>
<dbReference type="Gene3D" id="3.30.360.10">
    <property type="entry name" value="Dihydrodipicolinate Reductase, domain 2"/>
    <property type="match status" value="1"/>
</dbReference>
<dbReference type="InterPro" id="IPR052515">
    <property type="entry name" value="Gfo/Idh/MocA_Oxidoreductase"/>
</dbReference>
<dbReference type="InterPro" id="IPR000683">
    <property type="entry name" value="Gfo/Idh/MocA-like_OxRdtase_N"/>
</dbReference>
<evidence type="ECO:0000259" key="3">
    <source>
        <dbReference type="Pfam" id="PF22725"/>
    </source>
</evidence>
<accession>A0ABQ6CSN8</accession>
<dbReference type="SUPFAM" id="SSF55347">
    <property type="entry name" value="Glyceraldehyde-3-phosphate dehydrogenase-like, C-terminal domain"/>
    <property type="match status" value="1"/>
</dbReference>
<evidence type="ECO:0000256" key="1">
    <source>
        <dbReference type="SAM" id="MobiDB-lite"/>
    </source>
</evidence>
<dbReference type="InterPro" id="IPR055170">
    <property type="entry name" value="GFO_IDH_MocA-like_dom"/>
</dbReference>
<dbReference type="RefSeq" id="WP_284316331.1">
    <property type="nucleotide sequence ID" value="NZ_BSPC01000071.1"/>
</dbReference>
<feature type="domain" description="Gfo/Idh/MocA-like oxidoreductase N-terminal" evidence="2">
    <location>
        <begin position="6"/>
        <end position="123"/>
    </location>
</feature>